<sequence>MRIHPQLPDAIHAASELSASLLNPTLLITLHRDIEGHTGIDGRPLGRSRKQYALRWAVFTMTYASIEAFFNDLLRDSVNGNRTLPLSSDKLRSAGEKRGLKLFTNAWGVRTRTIGRQAGNRSRWTTFTGTEGLRLYLADMKDLRDILNHGGDPFSVSNRSGALWSLADGRNSMRIMGAEGFVQACTDLAAQTILAYGGQPSDVPTWPEPQRSGLSAEKRPALPLLP</sequence>
<dbReference type="Proteomes" id="UP001146067">
    <property type="component" value="Unassembled WGS sequence"/>
</dbReference>
<dbReference type="EMBL" id="JAPZVP010000036">
    <property type="protein sequence ID" value="MDA1363070.1"/>
    <property type="molecule type" value="Genomic_DNA"/>
</dbReference>
<name>A0A9X3T6P8_9ACTN</name>
<accession>A0A9X3T6P8</accession>
<feature type="region of interest" description="Disordered" evidence="1">
    <location>
        <begin position="200"/>
        <end position="226"/>
    </location>
</feature>
<comment type="caution">
    <text evidence="2">The sequence shown here is derived from an EMBL/GenBank/DDBJ whole genome shotgun (WGS) entry which is preliminary data.</text>
</comment>
<evidence type="ECO:0000256" key="1">
    <source>
        <dbReference type="SAM" id="MobiDB-lite"/>
    </source>
</evidence>
<reference evidence="2" key="1">
    <citation type="submission" date="2022-12" db="EMBL/GenBank/DDBJ databases">
        <title>Gycomyces niveus sp.nov.,a novel actinomycete isolated from soil in Shouguan.</title>
        <authorList>
            <person name="Yang X."/>
        </authorList>
    </citation>
    <scope>NUCLEOTIDE SEQUENCE</scope>
    <source>
        <strain evidence="2">NEAU-A15</strain>
    </source>
</reference>
<gene>
    <name evidence="2" type="ORF">O1R50_25885</name>
</gene>
<evidence type="ECO:0000313" key="2">
    <source>
        <dbReference type="EMBL" id="MDA1363070.1"/>
    </source>
</evidence>
<dbReference type="RefSeq" id="WP_270113156.1">
    <property type="nucleotide sequence ID" value="NZ_JAPZVP010000036.1"/>
</dbReference>
<organism evidence="2 3">
    <name type="scientific">Glycomyces luteolus</name>
    <dbReference type="NCBI Taxonomy" id="2670330"/>
    <lineage>
        <taxon>Bacteria</taxon>
        <taxon>Bacillati</taxon>
        <taxon>Actinomycetota</taxon>
        <taxon>Actinomycetes</taxon>
        <taxon>Glycomycetales</taxon>
        <taxon>Glycomycetaceae</taxon>
        <taxon>Glycomyces</taxon>
    </lineage>
</organism>
<protein>
    <submittedName>
        <fullName evidence="2">Uncharacterized protein</fullName>
    </submittedName>
</protein>
<dbReference type="AlphaFoldDB" id="A0A9X3T6P8"/>
<proteinExistence type="predicted"/>
<evidence type="ECO:0000313" key="3">
    <source>
        <dbReference type="Proteomes" id="UP001146067"/>
    </source>
</evidence>
<keyword evidence="3" id="KW-1185">Reference proteome</keyword>